<comment type="caution">
    <text evidence="2">The sequence shown here is derived from an EMBL/GenBank/DDBJ whole genome shotgun (WGS) entry which is preliminary data.</text>
</comment>
<name>A0ABR3NJD4_9TELE</name>
<evidence type="ECO:0000256" key="1">
    <source>
        <dbReference type="SAM" id="MobiDB-lite"/>
    </source>
</evidence>
<feature type="non-terminal residue" evidence="2">
    <location>
        <position position="1"/>
    </location>
</feature>
<dbReference type="Proteomes" id="UP001558613">
    <property type="component" value="Unassembled WGS sequence"/>
</dbReference>
<feature type="compositionally biased region" description="Polar residues" evidence="1">
    <location>
        <begin position="207"/>
        <end position="222"/>
    </location>
</feature>
<evidence type="ECO:0000313" key="3">
    <source>
        <dbReference type="Proteomes" id="UP001558613"/>
    </source>
</evidence>
<accession>A0ABR3NJD4</accession>
<sequence>EPLPMIASPASTHTGPVKTGGRVFVSDHKRWTAPMKEATDILLKKHHGKKDMIRPVDQEYAAMVLSSSTDPNSMFHSTTKVHISQYVKHLAKLLNTSSSLNTSPEKRLERQQLWYSLTEGSDTTSFPVMTVTPAVIQPPAPSLTHEAIKKIVEEVMERQRGILLRGLNHYRGELFAYPMFLQIREREYADSTGHGVEQKKDREPPQSLGSQMHQKLVSTPGNTEDLRAEIESITVSLLRKKQDLYRQHG</sequence>
<gene>
    <name evidence="2" type="ORF">QQF64_036424</name>
</gene>
<organism evidence="2 3">
    <name type="scientific">Cirrhinus molitorella</name>
    <name type="common">mud carp</name>
    <dbReference type="NCBI Taxonomy" id="172907"/>
    <lineage>
        <taxon>Eukaryota</taxon>
        <taxon>Metazoa</taxon>
        <taxon>Chordata</taxon>
        <taxon>Craniata</taxon>
        <taxon>Vertebrata</taxon>
        <taxon>Euteleostomi</taxon>
        <taxon>Actinopterygii</taxon>
        <taxon>Neopterygii</taxon>
        <taxon>Teleostei</taxon>
        <taxon>Ostariophysi</taxon>
        <taxon>Cypriniformes</taxon>
        <taxon>Cyprinidae</taxon>
        <taxon>Labeoninae</taxon>
        <taxon>Labeonini</taxon>
        <taxon>Cirrhinus</taxon>
    </lineage>
</organism>
<proteinExistence type="predicted"/>
<reference evidence="2 3" key="1">
    <citation type="submission" date="2023-09" db="EMBL/GenBank/DDBJ databases">
        <authorList>
            <person name="Wang M."/>
        </authorList>
    </citation>
    <scope>NUCLEOTIDE SEQUENCE [LARGE SCALE GENOMIC DNA]</scope>
    <source>
        <strain evidence="2">GT-2023</strain>
        <tissue evidence="2">Liver</tissue>
    </source>
</reference>
<evidence type="ECO:0000313" key="2">
    <source>
        <dbReference type="EMBL" id="KAL1276801.1"/>
    </source>
</evidence>
<dbReference type="EMBL" id="JAYMGO010000004">
    <property type="protein sequence ID" value="KAL1276801.1"/>
    <property type="molecule type" value="Genomic_DNA"/>
</dbReference>
<keyword evidence="3" id="KW-1185">Reference proteome</keyword>
<protein>
    <submittedName>
        <fullName evidence="2">Uncharacterized protein</fullName>
    </submittedName>
</protein>
<feature type="region of interest" description="Disordered" evidence="1">
    <location>
        <begin position="191"/>
        <end position="225"/>
    </location>
</feature>